<dbReference type="Pfam" id="PF03704">
    <property type="entry name" value="BTAD"/>
    <property type="match status" value="1"/>
</dbReference>
<dbReference type="SMART" id="SM00862">
    <property type="entry name" value="Trans_reg_C"/>
    <property type="match status" value="1"/>
</dbReference>
<dbReference type="SUPFAM" id="SSF46894">
    <property type="entry name" value="C-terminal effector domain of the bipartite response regulators"/>
    <property type="match status" value="1"/>
</dbReference>
<evidence type="ECO:0000256" key="3">
    <source>
        <dbReference type="ARBA" id="ARBA00023015"/>
    </source>
</evidence>
<evidence type="ECO:0000256" key="5">
    <source>
        <dbReference type="ARBA" id="ARBA00023163"/>
    </source>
</evidence>
<feature type="compositionally biased region" description="Polar residues" evidence="7">
    <location>
        <begin position="54"/>
        <end position="69"/>
    </location>
</feature>
<dbReference type="GO" id="GO:0000160">
    <property type="term" value="P:phosphorelay signal transduction system"/>
    <property type="evidence" value="ECO:0007669"/>
    <property type="project" value="UniProtKB-KW"/>
</dbReference>
<dbReference type="InterPro" id="IPR041664">
    <property type="entry name" value="AAA_16"/>
</dbReference>
<dbReference type="Gene3D" id="3.40.50.300">
    <property type="entry name" value="P-loop containing nucleotide triphosphate hydrolases"/>
    <property type="match status" value="1"/>
</dbReference>
<keyword evidence="2" id="KW-0902">Two-component regulatory system</keyword>
<dbReference type="SMART" id="SM01043">
    <property type="entry name" value="BTAD"/>
    <property type="match status" value="1"/>
</dbReference>
<dbReference type="InterPro" id="IPR011990">
    <property type="entry name" value="TPR-like_helical_dom_sf"/>
</dbReference>
<accession>A0A372ZJG6</accession>
<evidence type="ECO:0000313" key="9">
    <source>
        <dbReference type="EMBL" id="RGD55602.1"/>
    </source>
</evidence>
<dbReference type="InterPro" id="IPR001867">
    <property type="entry name" value="OmpR/PhoB-type_DNA-bd"/>
</dbReference>
<feature type="compositionally biased region" description="Low complexity" evidence="7">
    <location>
        <begin position="31"/>
        <end position="46"/>
    </location>
</feature>
<evidence type="ECO:0000259" key="8">
    <source>
        <dbReference type="PROSITE" id="PS51755"/>
    </source>
</evidence>
<dbReference type="GO" id="GO:0003677">
    <property type="term" value="F:DNA binding"/>
    <property type="evidence" value="ECO:0007669"/>
    <property type="project" value="UniProtKB-UniRule"/>
</dbReference>
<evidence type="ECO:0000313" key="10">
    <source>
        <dbReference type="Proteomes" id="UP000263377"/>
    </source>
</evidence>
<dbReference type="SUPFAM" id="SSF48452">
    <property type="entry name" value="TPR-like"/>
    <property type="match status" value="3"/>
</dbReference>
<evidence type="ECO:0000256" key="1">
    <source>
        <dbReference type="ARBA" id="ARBA00005820"/>
    </source>
</evidence>
<dbReference type="InterPro" id="IPR051677">
    <property type="entry name" value="AfsR-DnrI-RedD_regulator"/>
</dbReference>
<comment type="caution">
    <text evidence="9">The sequence shown here is derived from an EMBL/GenBank/DDBJ whole genome shotgun (WGS) entry which is preliminary data.</text>
</comment>
<feature type="domain" description="OmpR/PhoB-type" evidence="8">
    <location>
        <begin position="72"/>
        <end position="172"/>
    </location>
</feature>
<dbReference type="Pfam" id="PF13191">
    <property type="entry name" value="AAA_16"/>
    <property type="match status" value="1"/>
</dbReference>
<dbReference type="GO" id="GO:0006355">
    <property type="term" value="P:regulation of DNA-templated transcription"/>
    <property type="evidence" value="ECO:0007669"/>
    <property type="project" value="InterPro"/>
</dbReference>
<name>A0A372ZJG6_9ACTN</name>
<reference evidence="9 10" key="1">
    <citation type="submission" date="2018-08" db="EMBL/GenBank/DDBJ databases">
        <title>Diversity &amp; Physiological Properties of Lignin-Decomposing Actinobacteria from Soil.</title>
        <authorList>
            <person name="Roh S.G."/>
            <person name="Kim S.B."/>
        </authorList>
    </citation>
    <scope>NUCLEOTIDE SEQUENCE [LARGE SCALE GENOMIC DNA]</scope>
    <source>
        <strain evidence="9 10">MMS17-GH009</strain>
    </source>
</reference>
<keyword evidence="3" id="KW-0805">Transcription regulation</keyword>
<dbReference type="EMBL" id="QVIG01000003">
    <property type="protein sequence ID" value="RGD55602.1"/>
    <property type="molecule type" value="Genomic_DNA"/>
</dbReference>
<dbReference type="PANTHER" id="PTHR35807">
    <property type="entry name" value="TRANSCRIPTIONAL REGULATOR REDD-RELATED"/>
    <property type="match status" value="1"/>
</dbReference>
<gene>
    <name evidence="9" type="ORF">DR950_40370</name>
</gene>
<comment type="similarity">
    <text evidence="1">Belongs to the AfsR/DnrI/RedD regulatory family.</text>
</comment>
<protein>
    <recommendedName>
        <fullName evidence="8">OmpR/PhoB-type domain-containing protein</fullName>
    </recommendedName>
</protein>
<evidence type="ECO:0000256" key="4">
    <source>
        <dbReference type="ARBA" id="ARBA00023125"/>
    </source>
</evidence>
<organism evidence="9 10">
    <name type="scientific">Kitasatospora xanthocidica</name>
    <dbReference type="NCBI Taxonomy" id="83382"/>
    <lineage>
        <taxon>Bacteria</taxon>
        <taxon>Bacillati</taxon>
        <taxon>Actinomycetota</taxon>
        <taxon>Actinomycetes</taxon>
        <taxon>Kitasatosporales</taxon>
        <taxon>Streptomycetaceae</taxon>
        <taxon>Kitasatospora</taxon>
    </lineage>
</organism>
<keyword evidence="4 6" id="KW-0238">DNA-binding</keyword>
<dbReference type="InterPro" id="IPR005158">
    <property type="entry name" value="BTAD"/>
</dbReference>
<dbReference type="InterPro" id="IPR016032">
    <property type="entry name" value="Sig_transdc_resp-reg_C-effctor"/>
</dbReference>
<dbReference type="Proteomes" id="UP000263377">
    <property type="component" value="Unassembled WGS sequence"/>
</dbReference>
<dbReference type="PRINTS" id="PR00364">
    <property type="entry name" value="DISEASERSIST"/>
</dbReference>
<dbReference type="InterPro" id="IPR027417">
    <property type="entry name" value="P-loop_NTPase"/>
</dbReference>
<evidence type="ECO:0000256" key="7">
    <source>
        <dbReference type="SAM" id="MobiDB-lite"/>
    </source>
</evidence>
<sequence>MPVGPVTVAPDGGHGAVPPCQARPERRTRGRAAVAARPGAADATPVSYRPGTVRPTSRARSALSSNQPGSRRMVGEGNGRVHIDLLGPVVVRREDGTAVTPSAPKRRALLSALAVRLNRTVATEELIELVWEGCAPPTARAALQGHVAAVRQLLDGSGLELGTRGAGYLLAGEPDRVDVLRFGRLCEQAGVLLPEPAAPLDGAPPGTAPPEPAPMEAAPVETAPADGAPPLLRAALDLWRGPALADCGSALLRERTLPYLTDLRLRALERLADGLLRDGRGGELAAELAEAADGHPARQTLAARLVRCLEQDGRSAEARERYERAVARLSRPPGPELRLAGEQSGVRPAADRRFVGRTDELARLDQVVPAARDGRPILVTGPAGVGKTSLVRQWTARRGDAYFPDGVLHAELRGFDPDGPREPAEVLGEFLTALGTAPDALPRDPEDRARRYRELVGGRRMLVVLDDAASYEQLAPLLPDPPATDSEPAPVAIVTSRSRLRHLVVRTGGIPLPLGVLGPEEAAALLARVLGEDRTAGEPEAVAELAERCDRLPLALRLAAARLAARPDWSVADLAAELADEQTGPAALSGTGTAGGPLGLTAALDRTYRTLAPDAARLFTLLGLHPGAELDTATAAALADLPPAATRTLLTRLDAVHLLEESGPGRYARRELVRRHAAAQAAELTCDERFLALDRLIAHYLDVTAGWTAGSAATVGAGAWFRREESALRAVVVCAEQQGRPAAAWQLAHRASRLYETTGHDRTHWRAVVEAGLRAAHTDRDEAAVARLATDLAVLHVDRAAHRTAADTLERAVAAADRSGDAALRHHCRSRVAAALLRAGRYERAVPMLGDLVAAARTPATDHLLVRSLTDLADALVLADDPGPALRHADEAVRAATARSGGAEAVLATHSRARALHALGRRDAALSSARLAVALGRTVGDPALEARSHNLLADLLDALGRTVEGAEARRPA</sequence>
<dbReference type="InterPro" id="IPR036388">
    <property type="entry name" value="WH-like_DNA-bd_sf"/>
</dbReference>
<feature type="region of interest" description="Disordered" evidence="7">
    <location>
        <begin position="1"/>
        <end position="76"/>
    </location>
</feature>
<keyword evidence="10" id="KW-1185">Reference proteome</keyword>
<feature type="DNA-binding region" description="OmpR/PhoB-type" evidence="6">
    <location>
        <begin position="72"/>
        <end position="172"/>
    </location>
</feature>
<dbReference type="Gene3D" id="1.10.10.10">
    <property type="entry name" value="Winged helix-like DNA-binding domain superfamily/Winged helix DNA-binding domain"/>
    <property type="match status" value="1"/>
</dbReference>
<evidence type="ECO:0000256" key="6">
    <source>
        <dbReference type="PROSITE-ProRule" id="PRU01091"/>
    </source>
</evidence>
<evidence type="ECO:0000256" key="2">
    <source>
        <dbReference type="ARBA" id="ARBA00023012"/>
    </source>
</evidence>
<proteinExistence type="inferred from homology"/>
<feature type="region of interest" description="Disordered" evidence="7">
    <location>
        <begin position="196"/>
        <end position="218"/>
    </location>
</feature>
<dbReference type="PROSITE" id="PS51755">
    <property type="entry name" value="OMPR_PHOB"/>
    <property type="match status" value="1"/>
</dbReference>
<dbReference type="PANTHER" id="PTHR35807:SF1">
    <property type="entry name" value="TRANSCRIPTIONAL REGULATOR REDD"/>
    <property type="match status" value="1"/>
</dbReference>
<dbReference type="Gene3D" id="1.25.40.10">
    <property type="entry name" value="Tetratricopeptide repeat domain"/>
    <property type="match status" value="2"/>
</dbReference>
<keyword evidence="5" id="KW-0804">Transcription</keyword>
<dbReference type="AlphaFoldDB" id="A0A372ZJG6"/>
<dbReference type="SUPFAM" id="SSF52540">
    <property type="entry name" value="P-loop containing nucleoside triphosphate hydrolases"/>
    <property type="match status" value="1"/>
</dbReference>